<gene>
    <name evidence="1" type="ORF">EET67_16270</name>
</gene>
<dbReference type="AlphaFoldDB" id="A0A432V3S2"/>
<dbReference type="InterPro" id="IPR036926">
    <property type="entry name" value="Thymidate_synth/dCMP_Mease_sf"/>
</dbReference>
<dbReference type="Proteomes" id="UP000281647">
    <property type="component" value="Unassembled WGS sequence"/>
</dbReference>
<dbReference type="SUPFAM" id="SSF55831">
    <property type="entry name" value="Thymidylate synthase/dCMP hydroxymethylase"/>
    <property type="match status" value="1"/>
</dbReference>
<dbReference type="RefSeq" id="WP_128627588.1">
    <property type="nucleotide sequence ID" value="NZ_RKST01000016.1"/>
</dbReference>
<sequence>MFYNPMPAASTPARAWVEAARSLRAQPNLTLGGLMLHIEQPLAADPEEDAVIMTVDRFLRAHSAHSITTVVNTIFPSALDRGDGIDGLRERYLEVYKRRMCTPGEWGRYFERMVNWEDRKGGHVDQIAENIRMLKDARAGRFYENRYEIVISDPVRDMRKALNRQCLSMIELKPERNGSLHMIAVYRNHYYVQKTLGNLLGLGRLLGFIARESGFEVGTLTVNSTSARLDTEGWGKSDVLALVDDCTARLVQAAA</sequence>
<proteinExistence type="predicted"/>
<accession>A0A432V3S2</accession>
<reference evidence="1 2" key="1">
    <citation type="submission" date="2018-11" db="EMBL/GenBank/DDBJ databases">
        <title>Pseudaminobacter arsenicus sp. nov., an arsenic-resistant bacterium isolated from arsenic-rich aquifers.</title>
        <authorList>
            <person name="Mu Y."/>
        </authorList>
    </citation>
    <scope>NUCLEOTIDE SEQUENCE [LARGE SCALE GENOMIC DNA]</scope>
    <source>
        <strain evidence="1 2">CB3</strain>
    </source>
</reference>
<comment type="caution">
    <text evidence="1">The sequence shown here is derived from an EMBL/GenBank/DDBJ whole genome shotgun (WGS) entry which is preliminary data.</text>
</comment>
<dbReference type="EMBL" id="RKST01000016">
    <property type="protein sequence ID" value="RUM96785.1"/>
    <property type="molecule type" value="Genomic_DNA"/>
</dbReference>
<organism evidence="1 2">
    <name type="scientific">Borborobacter arsenicus</name>
    <dbReference type="NCBI Taxonomy" id="1851146"/>
    <lineage>
        <taxon>Bacteria</taxon>
        <taxon>Pseudomonadati</taxon>
        <taxon>Pseudomonadota</taxon>
        <taxon>Alphaproteobacteria</taxon>
        <taxon>Hyphomicrobiales</taxon>
        <taxon>Phyllobacteriaceae</taxon>
        <taxon>Borborobacter</taxon>
    </lineage>
</organism>
<protein>
    <recommendedName>
        <fullName evidence="3">Thymidylate synthase</fullName>
    </recommendedName>
</protein>
<keyword evidence="2" id="KW-1185">Reference proteome</keyword>
<evidence type="ECO:0000313" key="2">
    <source>
        <dbReference type="Proteomes" id="UP000281647"/>
    </source>
</evidence>
<dbReference type="Gene3D" id="3.30.572.10">
    <property type="entry name" value="Thymidylate synthase/dCMP hydroxymethylase domain"/>
    <property type="match status" value="1"/>
</dbReference>
<evidence type="ECO:0000313" key="1">
    <source>
        <dbReference type="EMBL" id="RUM96785.1"/>
    </source>
</evidence>
<name>A0A432V3S2_9HYPH</name>
<evidence type="ECO:0008006" key="3">
    <source>
        <dbReference type="Google" id="ProtNLM"/>
    </source>
</evidence>
<dbReference type="OrthoDB" id="2111297at2"/>